<evidence type="ECO:0000313" key="2">
    <source>
        <dbReference type="EMBL" id="XBH02122.1"/>
    </source>
</evidence>
<protein>
    <submittedName>
        <fullName evidence="2">Uncharacterized protein</fullName>
    </submittedName>
</protein>
<sequence length="115" mass="12632">MTGIHAPFGSREWRASCVQLKTWHLGLLVLYVAIAIVNVQDQRQTDPALIALASAGLVAYPIIGWLAWQGARRFEARLGPMPVLILYLIAMAGLFLVATIIYLVLENHYLVGGGF</sequence>
<proteinExistence type="predicted"/>
<keyword evidence="1" id="KW-1133">Transmembrane helix</keyword>
<reference evidence="2" key="1">
    <citation type="submission" date="2024-05" db="EMBL/GenBank/DDBJ databases">
        <title>Planctomycetes of the genus Singulisphaera possess chitinolytic capabilities.</title>
        <authorList>
            <person name="Ivanova A."/>
        </authorList>
    </citation>
    <scope>NUCLEOTIDE SEQUENCE</scope>
    <source>
        <strain evidence="2">Ch08T</strain>
    </source>
</reference>
<feature type="transmembrane region" description="Helical" evidence="1">
    <location>
        <begin position="49"/>
        <end position="71"/>
    </location>
</feature>
<dbReference type="AlphaFoldDB" id="A0AAU7C9J3"/>
<feature type="transmembrane region" description="Helical" evidence="1">
    <location>
        <begin position="20"/>
        <end position="37"/>
    </location>
</feature>
<evidence type="ECO:0000256" key="1">
    <source>
        <dbReference type="SAM" id="Phobius"/>
    </source>
</evidence>
<keyword evidence="1" id="KW-0812">Transmembrane</keyword>
<gene>
    <name evidence="2" type="ORF">V5E97_27865</name>
</gene>
<accession>A0AAU7C9J3</accession>
<feature type="transmembrane region" description="Helical" evidence="1">
    <location>
        <begin position="83"/>
        <end position="105"/>
    </location>
</feature>
<dbReference type="EMBL" id="CP155447">
    <property type="protein sequence ID" value="XBH02122.1"/>
    <property type="molecule type" value="Genomic_DNA"/>
</dbReference>
<organism evidence="2">
    <name type="scientific">Singulisphaera sp. Ch08</name>
    <dbReference type="NCBI Taxonomy" id="3120278"/>
    <lineage>
        <taxon>Bacteria</taxon>
        <taxon>Pseudomonadati</taxon>
        <taxon>Planctomycetota</taxon>
        <taxon>Planctomycetia</taxon>
        <taxon>Isosphaerales</taxon>
        <taxon>Isosphaeraceae</taxon>
        <taxon>Singulisphaera</taxon>
    </lineage>
</organism>
<keyword evidence="1" id="KW-0472">Membrane</keyword>
<dbReference type="RefSeq" id="WP_406694865.1">
    <property type="nucleotide sequence ID" value="NZ_CP155447.1"/>
</dbReference>
<name>A0AAU7C9J3_9BACT</name>